<evidence type="ECO:0008006" key="3">
    <source>
        <dbReference type="Google" id="ProtNLM"/>
    </source>
</evidence>
<sequence length="376" mass="42124">MAMPAAADEAGDEMRWVIVEEAEPNDHFAYANELMADETVIGTIYPRGDLDYYRFQIGGVGILQASLTEVPRDMEGRLRLYDGDARQIGSITSGGRGDDAILVQEISEPGWYYIRVDDSRGGAYNETYTLSLSFEAVVDPQAPNDNFADAAEMMVGEDRHGYIFPRGDLDYYRFQIDTVGILQAFLTEVPRDMEGRLRLYDGDARQIGSITSGGRGDDAILVREISEPGWYYIRVDDSRGGAYNETYTLSLSFEAVVDPQASNDNFADAAEMMVGEDRHGYIFPRGDLDYYRFQIDTVGILQAFLTEVPRDMEGRLRLYDRDARQIGSITSGGRGDDAILVREISEPGWYYIRVDDSRGGAYNETYTLSLALEPID</sequence>
<gene>
    <name evidence="1" type="ORF">P0O15_00470</name>
</gene>
<dbReference type="Gene3D" id="2.60.120.380">
    <property type="match status" value="3"/>
</dbReference>
<dbReference type="RefSeq" id="WP_316965411.1">
    <property type="nucleotide sequence ID" value="NZ_JARFPK010000001.1"/>
</dbReference>
<accession>A0ABT5X4M9</accession>
<evidence type="ECO:0000313" key="1">
    <source>
        <dbReference type="EMBL" id="MDF0589652.1"/>
    </source>
</evidence>
<protein>
    <recommendedName>
        <fullName evidence="3">Peptidase C-terminal archaeal/bacterial domain-containing protein</fullName>
    </recommendedName>
</protein>
<name>A0ABT5X4M9_9EURY</name>
<organism evidence="1 2">
    <name type="scientific">Candidatus Methanocrinis natronophilus</name>
    <dbReference type="NCBI Taxonomy" id="3033396"/>
    <lineage>
        <taxon>Archaea</taxon>
        <taxon>Methanobacteriati</taxon>
        <taxon>Methanobacteriota</taxon>
        <taxon>Stenosarchaea group</taxon>
        <taxon>Methanomicrobia</taxon>
        <taxon>Methanotrichales</taxon>
        <taxon>Methanotrichaceae</taxon>
        <taxon>Methanocrinis</taxon>
    </lineage>
</organism>
<keyword evidence="2" id="KW-1185">Reference proteome</keyword>
<proteinExistence type="predicted"/>
<comment type="caution">
    <text evidence="1">The sequence shown here is derived from an EMBL/GenBank/DDBJ whole genome shotgun (WGS) entry which is preliminary data.</text>
</comment>
<dbReference type="Proteomes" id="UP001220010">
    <property type="component" value="Unassembled WGS sequence"/>
</dbReference>
<dbReference type="SUPFAM" id="SSF89260">
    <property type="entry name" value="Collagen-binding domain"/>
    <property type="match status" value="3"/>
</dbReference>
<evidence type="ECO:0000313" key="2">
    <source>
        <dbReference type="Proteomes" id="UP001220010"/>
    </source>
</evidence>
<reference evidence="1 2" key="1">
    <citation type="submission" date="2023-03" db="EMBL/GenBank/DDBJ databases">
        <title>WGS of Methanotrichaceae archaeon Mx.</title>
        <authorList>
            <person name="Sorokin D.Y."/>
            <person name="Merkel A.Y."/>
        </authorList>
    </citation>
    <scope>NUCLEOTIDE SEQUENCE [LARGE SCALE GENOMIC DNA]</scope>
    <source>
        <strain evidence="1 2">Mx</strain>
    </source>
</reference>
<dbReference type="EMBL" id="JARFPK010000001">
    <property type="protein sequence ID" value="MDF0589652.1"/>
    <property type="molecule type" value="Genomic_DNA"/>
</dbReference>
<dbReference type="PRINTS" id="PR00313">
    <property type="entry name" value="CABNDNGRPT"/>
</dbReference>